<evidence type="ECO:0000259" key="1">
    <source>
        <dbReference type="Pfam" id="PF03205"/>
    </source>
</evidence>
<organism evidence="2">
    <name type="scientific">Desulfobacca acetoxidans</name>
    <dbReference type="NCBI Taxonomy" id="60893"/>
    <lineage>
        <taxon>Bacteria</taxon>
        <taxon>Pseudomonadati</taxon>
        <taxon>Thermodesulfobacteriota</taxon>
        <taxon>Desulfobaccia</taxon>
        <taxon>Desulfobaccales</taxon>
        <taxon>Desulfobaccaceae</taxon>
        <taxon>Desulfobacca</taxon>
    </lineage>
</organism>
<dbReference type="AlphaFoldDB" id="A0A7C5EMU2"/>
<dbReference type="GO" id="GO:0006777">
    <property type="term" value="P:Mo-molybdopterin cofactor biosynthetic process"/>
    <property type="evidence" value="ECO:0007669"/>
    <property type="project" value="InterPro"/>
</dbReference>
<dbReference type="InterPro" id="IPR027417">
    <property type="entry name" value="P-loop_NTPase"/>
</dbReference>
<reference evidence="2" key="1">
    <citation type="journal article" date="2020" name="mSystems">
        <title>Genome- and Community-Level Interaction Insights into Carbon Utilization and Element Cycling Functions of Hydrothermarchaeota in Hydrothermal Sediment.</title>
        <authorList>
            <person name="Zhou Z."/>
            <person name="Liu Y."/>
            <person name="Xu W."/>
            <person name="Pan J."/>
            <person name="Luo Z.H."/>
            <person name="Li M."/>
        </authorList>
    </citation>
    <scope>NUCLEOTIDE SEQUENCE [LARGE SCALE GENOMIC DNA]</scope>
    <source>
        <strain evidence="2">SpSt-853</strain>
    </source>
</reference>
<protein>
    <recommendedName>
        <fullName evidence="1">Molybdopterin-guanine dinucleotide biosynthesis protein B (MobB) domain-containing protein</fullName>
    </recommendedName>
</protein>
<dbReference type="EMBL" id="DTKJ01000059">
    <property type="protein sequence ID" value="HGZ12336.1"/>
    <property type="molecule type" value="Genomic_DNA"/>
</dbReference>
<feature type="domain" description="Molybdopterin-guanine dinucleotide biosynthesis protein B (MobB)" evidence="1">
    <location>
        <begin position="58"/>
        <end position="179"/>
    </location>
</feature>
<dbReference type="GO" id="GO:0005525">
    <property type="term" value="F:GTP binding"/>
    <property type="evidence" value="ECO:0007669"/>
    <property type="project" value="InterPro"/>
</dbReference>
<accession>A0A7C5EMU2</accession>
<dbReference type="InterPro" id="IPR004435">
    <property type="entry name" value="MobB_dom"/>
</dbReference>
<gene>
    <name evidence="2" type="ORF">ENW48_08960</name>
</gene>
<proteinExistence type="predicted"/>
<dbReference type="Gene3D" id="3.40.50.300">
    <property type="entry name" value="P-loop containing nucleotide triphosphate hydrolases"/>
    <property type="match status" value="1"/>
</dbReference>
<name>A0A7C5EMU2_9BACT</name>
<sequence length="218" mass="23625">MQRPLRPLRHLFEPVYTETKNFGETSERVTLSSVTSPAAGAGVPWEGCKALALEASAGCDPSRFVRALVAWFARHGIRPAVLHCCPDLDLGDAGKDTEKFRRAGANPVALAAPGLRQITYTLPEDAESRLFRLRQFLAPHVDLVLVEGAAPGSLPRVVLLDPGASPRLWESPEVLALVCPKAVKAAVPVFRPHQTAELGRYLMSRLFGGIERTKDDGA</sequence>
<dbReference type="Pfam" id="PF03205">
    <property type="entry name" value="MobB"/>
    <property type="match status" value="1"/>
</dbReference>
<comment type="caution">
    <text evidence="2">The sequence shown here is derived from an EMBL/GenBank/DDBJ whole genome shotgun (WGS) entry which is preliminary data.</text>
</comment>
<evidence type="ECO:0000313" key="2">
    <source>
        <dbReference type="EMBL" id="HGZ12336.1"/>
    </source>
</evidence>